<keyword evidence="3" id="KW-0472">Membrane</keyword>
<evidence type="ECO:0000313" key="5">
    <source>
        <dbReference type="EMBL" id="MFC5449708.1"/>
    </source>
</evidence>
<evidence type="ECO:0000313" key="6">
    <source>
        <dbReference type="Proteomes" id="UP001596044"/>
    </source>
</evidence>
<gene>
    <name evidence="5" type="ORF">ACFPOG_15665</name>
</gene>
<dbReference type="EMBL" id="JBHSMJ010000020">
    <property type="protein sequence ID" value="MFC5449708.1"/>
    <property type="molecule type" value="Genomic_DNA"/>
</dbReference>
<protein>
    <submittedName>
        <fullName evidence="5">Acyltransferase</fullName>
    </submittedName>
</protein>
<feature type="transmembrane region" description="Helical" evidence="3">
    <location>
        <begin position="308"/>
        <end position="326"/>
    </location>
</feature>
<comment type="subcellular location">
    <subcellularLocation>
        <location evidence="1">Membrane</location>
    </subcellularLocation>
</comment>
<accession>A0ABW0KAA6</accession>
<sequence>MNQRYKELDSLRGFASIFVVLHHFILAVPLLIFVQRYQFSPIHLFWAGHESVIFFFILSGFVLSLPFFTSNKISYCKFLLKRFLRIYPPYIFAVGLALVLKHYFSRGGIAELTPWFNKIWATHIDMKLFIHHIVLVGDFKTYVLDPVIWSLIHEMRISIIFPFIMFLVIRLNWKVNVSISAILSLVSYLCHKHFETYIPSYSVYYTDTLHYLSMFILGSSLAKHRNSIINRYNQLPKEVMFIFILAGILLYTYSHWFLAEHWKLHPYVLDDWVISIGASILLIAALTSKGFSKILLLKPFVFMGKISYSLYLYHCLALFAVLNFFYNRLSLAEILLISAIVAITLSIIMHYLIEVPSIYLSKRISKHSNQLSKPSQISA</sequence>
<feature type="transmembrane region" description="Helical" evidence="3">
    <location>
        <begin position="332"/>
        <end position="353"/>
    </location>
</feature>
<keyword evidence="3" id="KW-1133">Transmembrane helix</keyword>
<dbReference type="GO" id="GO:0016746">
    <property type="term" value="F:acyltransferase activity"/>
    <property type="evidence" value="ECO:0007669"/>
    <property type="project" value="UniProtKB-KW"/>
</dbReference>
<dbReference type="InterPro" id="IPR002656">
    <property type="entry name" value="Acyl_transf_3_dom"/>
</dbReference>
<dbReference type="Pfam" id="PF01757">
    <property type="entry name" value="Acyl_transf_3"/>
    <property type="match status" value="1"/>
</dbReference>
<evidence type="ECO:0000256" key="3">
    <source>
        <dbReference type="SAM" id="Phobius"/>
    </source>
</evidence>
<comment type="similarity">
    <text evidence="2">Belongs to the acyltransferase 3 family.</text>
</comment>
<keyword evidence="3" id="KW-0812">Transmembrane</keyword>
<keyword evidence="5" id="KW-0012">Acyltransferase</keyword>
<evidence type="ECO:0000256" key="2">
    <source>
        <dbReference type="ARBA" id="ARBA00007400"/>
    </source>
</evidence>
<feature type="transmembrane region" description="Helical" evidence="3">
    <location>
        <begin position="264"/>
        <end position="287"/>
    </location>
</feature>
<feature type="domain" description="Acyltransferase 3" evidence="4">
    <location>
        <begin position="6"/>
        <end position="349"/>
    </location>
</feature>
<name>A0ABW0KAA6_9BACL</name>
<comment type="caution">
    <text evidence="5">The sequence shown here is derived from an EMBL/GenBank/DDBJ whole genome shotgun (WGS) entry which is preliminary data.</text>
</comment>
<dbReference type="Proteomes" id="UP001596044">
    <property type="component" value="Unassembled WGS sequence"/>
</dbReference>
<feature type="transmembrane region" description="Helical" evidence="3">
    <location>
        <begin position="239"/>
        <end position="258"/>
    </location>
</feature>
<evidence type="ECO:0000256" key="1">
    <source>
        <dbReference type="ARBA" id="ARBA00004370"/>
    </source>
</evidence>
<feature type="transmembrane region" description="Helical" evidence="3">
    <location>
        <begin position="147"/>
        <end position="168"/>
    </location>
</feature>
<proteinExistence type="inferred from homology"/>
<keyword evidence="6" id="KW-1185">Reference proteome</keyword>
<feature type="transmembrane region" description="Helical" evidence="3">
    <location>
        <begin position="52"/>
        <end position="71"/>
    </location>
</feature>
<dbReference type="RefSeq" id="WP_270877458.1">
    <property type="nucleotide sequence ID" value="NZ_JAQFVF010000002.1"/>
</dbReference>
<evidence type="ECO:0000259" key="4">
    <source>
        <dbReference type="Pfam" id="PF01757"/>
    </source>
</evidence>
<dbReference type="InterPro" id="IPR050879">
    <property type="entry name" value="Acyltransferase_3"/>
</dbReference>
<feature type="transmembrane region" description="Helical" evidence="3">
    <location>
        <begin position="12"/>
        <end position="32"/>
    </location>
</feature>
<keyword evidence="5" id="KW-0808">Transferase</keyword>
<dbReference type="PANTHER" id="PTHR23028">
    <property type="entry name" value="ACETYLTRANSFERASE"/>
    <property type="match status" value="1"/>
</dbReference>
<reference evidence="6" key="1">
    <citation type="journal article" date="2019" name="Int. J. Syst. Evol. Microbiol.">
        <title>The Global Catalogue of Microorganisms (GCM) 10K type strain sequencing project: providing services to taxonomists for standard genome sequencing and annotation.</title>
        <authorList>
            <consortium name="The Broad Institute Genomics Platform"/>
            <consortium name="The Broad Institute Genome Sequencing Center for Infectious Disease"/>
            <person name="Wu L."/>
            <person name="Ma J."/>
        </authorList>
    </citation>
    <scope>NUCLEOTIDE SEQUENCE [LARGE SCALE GENOMIC DNA]</scope>
    <source>
        <strain evidence="6">KACC 11904</strain>
    </source>
</reference>
<feature type="transmembrane region" description="Helical" evidence="3">
    <location>
        <begin position="83"/>
        <end position="104"/>
    </location>
</feature>
<dbReference type="PANTHER" id="PTHR23028:SF131">
    <property type="entry name" value="BLR2367 PROTEIN"/>
    <property type="match status" value="1"/>
</dbReference>
<organism evidence="5 6">
    <name type="scientific">Paenibacillus aestuarii</name>
    <dbReference type="NCBI Taxonomy" id="516965"/>
    <lineage>
        <taxon>Bacteria</taxon>
        <taxon>Bacillati</taxon>
        <taxon>Bacillota</taxon>
        <taxon>Bacilli</taxon>
        <taxon>Bacillales</taxon>
        <taxon>Paenibacillaceae</taxon>
        <taxon>Paenibacillus</taxon>
    </lineage>
</organism>